<protein>
    <submittedName>
        <fullName evidence="2">PF20097 family protein</fullName>
    </submittedName>
</protein>
<sequence>MPMKCPFCGEEMTPGVIQSRDGVYWSREAGAVAALAGLKKDAITLADSGSSVFGGAAAEAFNCPRCKKIILDYSVRHLPL</sequence>
<keyword evidence="3" id="KW-1185">Reference proteome</keyword>
<comment type="caution">
    <text evidence="2">The sequence shown here is derived from an EMBL/GenBank/DDBJ whole genome shotgun (WGS) entry which is preliminary data.</text>
</comment>
<dbReference type="RefSeq" id="WP_302929381.1">
    <property type="nucleotide sequence ID" value="NZ_JAJEPW010000037.1"/>
</dbReference>
<evidence type="ECO:0000313" key="3">
    <source>
        <dbReference type="Proteomes" id="UP001199319"/>
    </source>
</evidence>
<name>A0AAE3DF15_9FIRM</name>
<organism evidence="2 3">
    <name type="scientific">Brotocaccenecus cirricatena</name>
    <dbReference type="NCBI Taxonomy" id="3064195"/>
    <lineage>
        <taxon>Bacteria</taxon>
        <taxon>Bacillati</taxon>
        <taxon>Bacillota</taxon>
        <taxon>Clostridia</taxon>
        <taxon>Eubacteriales</taxon>
        <taxon>Oscillospiraceae</taxon>
        <taxon>Brotocaccenecus</taxon>
    </lineage>
</organism>
<proteinExistence type="predicted"/>
<feature type="domain" description="DUF6487" evidence="1">
    <location>
        <begin position="5"/>
        <end position="74"/>
    </location>
</feature>
<dbReference type="AlphaFoldDB" id="A0AAE3DF15"/>
<gene>
    <name evidence="2" type="ORF">LKD37_11675</name>
</gene>
<dbReference type="InterPro" id="IPR045504">
    <property type="entry name" value="DUF6487"/>
</dbReference>
<evidence type="ECO:0000313" key="2">
    <source>
        <dbReference type="EMBL" id="MCC2130160.1"/>
    </source>
</evidence>
<accession>A0AAE3DF15</accession>
<reference evidence="2" key="1">
    <citation type="submission" date="2021-10" db="EMBL/GenBank/DDBJ databases">
        <title>Anaerobic single-cell dispensing facilitates the cultivation of human gut bacteria.</title>
        <authorList>
            <person name="Afrizal A."/>
        </authorList>
    </citation>
    <scope>NUCLEOTIDE SEQUENCE</scope>
    <source>
        <strain evidence="2">CLA-AA-H272</strain>
    </source>
</reference>
<dbReference type="Pfam" id="PF20097">
    <property type="entry name" value="DUF6487"/>
    <property type="match status" value="1"/>
</dbReference>
<dbReference type="Proteomes" id="UP001199319">
    <property type="component" value="Unassembled WGS sequence"/>
</dbReference>
<dbReference type="EMBL" id="JAJEPW010000037">
    <property type="protein sequence ID" value="MCC2130160.1"/>
    <property type="molecule type" value="Genomic_DNA"/>
</dbReference>
<evidence type="ECO:0000259" key="1">
    <source>
        <dbReference type="Pfam" id="PF20097"/>
    </source>
</evidence>